<dbReference type="RefSeq" id="WP_343782280.1">
    <property type="nucleotide sequence ID" value="NZ_BAAACZ010000009.1"/>
</dbReference>
<reference evidence="1 2" key="1">
    <citation type="journal article" date="2019" name="Int. J. Syst. Evol. Microbiol.">
        <title>The Global Catalogue of Microorganisms (GCM) 10K type strain sequencing project: providing services to taxonomists for standard genome sequencing and annotation.</title>
        <authorList>
            <consortium name="The Broad Institute Genomics Platform"/>
            <consortium name="The Broad Institute Genome Sequencing Center for Infectious Disease"/>
            <person name="Wu L."/>
            <person name="Ma J."/>
        </authorList>
    </citation>
    <scope>NUCLEOTIDE SEQUENCE [LARGE SCALE GENOMIC DNA]</scope>
    <source>
        <strain evidence="1 2">JCM 14193</strain>
    </source>
</reference>
<comment type="caution">
    <text evidence="1">The sequence shown here is derived from an EMBL/GenBank/DDBJ whole genome shotgun (WGS) entry which is preliminary data.</text>
</comment>
<protein>
    <submittedName>
        <fullName evidence="1">GatB/YqeY domain-containing protein</fullName>
    </submittedName>
</protein>
<accession>A0ABN0ZSD2</accession>
<dbReference type="InterPro" id="IPR019004">
    <property type="entry name" value="YqeY/Aim41"/>
</dbReference>
<dbReference type="InterPro" id="IPR003789">
    <property type="entry name" value="Asn/Gln_tRNA_amidoTrase-B-like"/>
</dbReference>
<dbReference type="Gene3D" id="1.10.1510.10">
    <property type="entry name" value="Uncharacterised protein YqeY/AIM41 PF09424, N-terminal domain"/>
    <property type="match status" value="1"/>
</dbReference>
<proteinExistence type="predicted"/>
<organism evidence="1 2">
    <name type="scientific">Alkalibacillus silvisoli</name>
    <dbReference type="NCBI Taxonomy" id="392823"/>
    <lineage>
        <taxon>Bacteria</taxon>
        <taxon>Bacillati</taxon>
        <taxon>Bacillota</taxon>
        <taxon>Bacilli</taxon>
        <taxon>Bacillales</taxon>
        <taxon>Bacillaceae</taxon>
        <taxon>Alkalibacillus</taxon>
    </lineage>
</organism>
<dbReference type="InterPro" id="IPR023168">
    <property type="entry name" value="GatB_Yqey_C_2"/>
</dbReference>
<dbReference type="EMBL" id="BAAACZ010000009">
    <property type="protein sequence ID" value="GAA0457512.1"/>
    <property type="molecule type" value="Genomic_DNA"/>
</dbReference>
<dbReference type="Proteomes" id="UP001500740">
    <property type="component" value="Unassembled WGS sequence"/>
</dbReference>
<dbReference type="InterPro" id="IPR042184">
    <property type="entry name" value="YqeY/Aim41_N"/>
</dbReference>
<dbReference type="Pfam" id="PF09424">
    <property type="entry name" value="YqeY"/>
    <property type="match status" value="1"/>
</dbReference>
<name>A0ABN0ZSD2_9BACI</name>
<gene>
    <name evidence="1" type="ORF">GCM10008935_10640</name>
</gene>
<dbReference type="SUPFAM" id="SSF89095">
    <property type="entry name" value="GatB/YqeY motif"/>
    <property type="match status" value="1"/>
</dbReference>
<sequence length="150" mass="17302">MALLDRLNEDMKQAMKNKEKDKLTVIRGIKSSLQNEAIKKKDEELTEEEELQVLTREVKQRKDSLQEFKEASREDLVDKTEQELALIETYLPEQLSDEDLRQVIEETIQEIGVTSKQDIGQVMSAVMPKVKGKTDGSKVNQLVMQQLQVR</sequence>
<dbReference type="PANTHER" id="PTHR28055:SF1">
    <property type="entry name" value="ALTERED INHERITANCE OF MITOCHONDRIA PROTEIN 41, MITOCHONDRIAL"/>
    <property type="match status" value="1"/>
</dbReference>
<evidence type="ECO:0000313" key="2">
    <source>
        <dbReference type="Proteomes" id="UP001500740"/>
    </source>
</evidence>
<dbReference type="PANTHER" id="PTHR28055">
    <property type="entry name" value="ALTERED INHERITANCE OF MITOCHONDRIA PROTEIN 41, MITOCHONDRIAL"/>
    <property type="match status" value="1"/>
</dbReference>
<evidence type="ECO:0000313" key="1">
    <source>
        <dbReference type="EMBL" id="GAA0457512.1"/>
    </source>
</evidence>
<keyword evidence="2" id="KW-1185">Reference proteome</keyword>
<dbReference type="Gene3D" id="1.10.10.410">
    <property type="match status" value="1"/>
</dbReference>